<feature type="domain" description="Nucleoside phosphorylase" evidence="1">
    <location>
        <begin position="30"/>
        <end position="202"/>
    </location>
</feature>
<reference evidence="2 3" key="1">
    <citation type="submission" date="2018-07" db="EMBL/GenBank/DDBJ databases">
        <title>Dyella monticola sp. nov. and Dyella psychrodurans sp. nov. isolated from monsoon evergreen broad-leaved forest soil of Dinghu Mountain, China.</title>
        <authorList>
            <person name="Gao Z."/>
            <person name="Qiu L."/>
        </authorList>
    </citation>
    <scope>NUCLEOTIDE SEQUENCE [LARGE SCALE GENOMIC DNA]</scope>
    <source>
        <strain evidence="2 3">4MSK11</strain>
    </source>
</reference>
<evidence type="ECO:0000313" key="2">
    <source>
        <dbReference type="EMBL" id="RDS83257.1"/>
    </source>
</evidence>
<dbReference type="Pfam" id="PF01048">
    <property type="entry name" value="PNP_UDP_1"/>
    <property type="match status" value="1"/>
</dbReference>
<dbReference type="Proteomes" id="UP000255334">
    <property type="component" value="Unassembled WGS sequence"/>
</dbReference>
<dbReference type="Gene3D" id="3.40.50.1580">
    <property type="entry name" value="Nucleoside phosphorylase domain"/>
    <property type="match status" value="1"/>
</dbReference>
<sequence length="242" mass="25337">MAPGATGIVVALASEARALTTHTVRPERLTPLSAGAALYLSGMGPDAAQRAAHRLADAGAKALAVFGVAGALDARLRNGSLFCPDHVLDGRGHDYAASPSWRTSLQQRLATMPRPLYMSGSLLTVHEPLLTTSAKTAAHRQHEALAVDMESAAVAAVANERNLPFVVLRAIVDEVGDTIPTALNHSVDAWGRPRALGLIAALCRHPALLAELPRLYSRMQRATLALRAAAKATGPALGWSSS</sequence>
<dbReference type="GO" id="GO:0005829">
    <property type="term" value="C:cytosol"/>
    <property type="evidence" value="ECO:0007669"/>
    <property type="project" value="TreeGrafter"/>
</dbReference>
<dbReference type="GO" id="GO:0008930">
    <property type="term" value="F:methylthioadenosine nucleosidase activity"/>
    <property type="evidence" value="ECO:0007669"/>
    <property type="project" value="TreeGrafter"/>
</dbReference>
<keyword evidence="3" id="KW-1185">Reference proteome</keyword>
<dbReference type="InterPro" id="IPR035994">
    <property type="entry name" value="Nucleoside_phosphorylase_sf"/>
</dbReference>
<dbReference type="GO" id="GO:0009116">
    <property type="term" value="P:nucleoside metabolic process"/>
    <property type="evidence" value="ECO:0007669"/>
    <property type="project" value="InterPro"/>
</dbReference>
<dbReference type="SUPFAM" id="SSF53167">
    <property type="entry name" value="Purine and uridine phosphorylases"/>
    <property type="match status" value="1"/>
</dbReference>
<dbReference type="GO" id="GO:0008782">
    <property type="term" value="F:adenosylhomocysteine nucleosidase activity"/>
    <property type="evidence" value="ECO:0007669"/>
    <property type="project" value="TreeGrafter"/>
</dbReference>
<dbReference type="GO" id="GO:0019284">
    <property type="term" value="P:L-methionine salvage from S-adenosylmethionine"/>
    <property type="evidence" value="ECO:0007669"/>
    <property type="project" value="TreeGrafter"/>
</dbReference>
<protein>
    <submittedName>
        <fullName evidence="2">Purine and other phosphorylase-like protein, family 1</fullName>
    </submittedName>
</protein>
<accession>A0A370X4P9</accession>
<dbReference type="AlphaFoldDB" id="A0A370X4P9"/>
<dbReference type="EMBL" id="QRBF01000004">
    <property type="protein sequence ID" value="RDS83257.1"/>
    <property type="molecule type" value="Genomic_DNA"/>
</dbReference>
<dbReference type="PANTHER" id="PTHR46832:SF1">
    <property type="entry name" value="5'-METHYLTHIOADENOSINE_S-ADENOSYLHOMOCYSTEINE NUCLEOSIDASE"/>
    <property type="match status" value="1"/>
</dbReference>
<evidence type="ECO:0000313" key="3">
    <source>
        <dbReference type="Proteomes" id="UP000255334"/>
    </source>
</evidence>
<dbReference type="PANTHER" id="PTHR46832">
    <property type="entry name" value="5'-METHYLTHIOADENOSINE/S-ADENOSYLHOMOCYSTEINE NUCLEOSIDASE"/>
    <property type="match status" value="1"/>
</dbReference>
<gene>
    <name evidence="2" type="ORF">DWU99_11960</name>
</gene>
<proteinExistence type="predicted"/>
<name>A0A370X4P9_9GAMM</name>
<dbReference type="InterPro" id="IPR000845">
    <property type="entry name" value="Nucleoside_phosphorylase_d"/>
</dbReference>
<organism evidence="2 3">
    <name type="scientific">Dyella psychrodurans</name>
    <dbReference type="NCBI Taxonomy" id="1927960"/>
    <lineage>
        <taxon>Bacteria</taxon>
        <taxon>Pseudomonadati</taxon>
        <taxon>Pseudomonadota</taxon>
        <taxon>Gammaproteobacteria</taxon>
        <taxon>Lysobacterales</taxon>
        <taxon>Rhodanobacteraceae</taxon>
        <taxon>Dyella</taxon>
    </lineage>
</organism>
<comment type="caution">
    <text evidence="2">The sequence shown here is derived from an EMBL/GenBank/DDBJ whole genome shotgun (WGS) entry which is preliminary data.</text>
</comment>
<dbReference type="OrthoDB" id="2374434at2"/>
<evidence type="ECO:0000259" key="1">
    <source>
        <dbReference type="Pfam" id="PF01048"/>
    </source>
</evidence>